<dbReference type="EMBL" id="CNFU01000207">
    <property type="protein sequence ID" value="CKR43306.1"/>
    <property type="molecule type" value="Genomic_DNA"/>
</dbReference>
<reference evidence="5 6" key="2">
    <citation type="submission" date="2015-03" db="EMBL/GenBank/DDBJ databases">
        <authorList>
            <consortium name="Pathogen Informatics"/>
        </authorList>
    </citation>
    <scope>NUCLEOTIDE SEQUENCE [LARGE SCALE GENOMIC DNA]</scope>
    <source>
        <strain evidence="3 5">Bir 172</strain>
        <strain evidence="2 6">Bir 187</strain>
    </source>
</reference>
<evidence type="ECO:0000313" key="6">
    <source>
        <dbReference type="Proteomes" id="UP000049023"/>
    </source>
</evidence>
<evidence type="ECO:0000313" key="7">
    <source>
        <dbReference type="Proteomes" id="UP000050139"/>
    </source>
</evidence>
<feature type="region of interest" description="Disordered" evidence="1">
    <location>
        <begin position="1"/>
        <end position="141"/>
    </location>
</feature>
<feature type="compositionally biased region" description="Low complexity" evidence="1">
    <location>
        <begin position="79"/>
        <end position="88"/>
    </location>
</feature>
<evidence type="ECO:0000313" key="2">
    <source>
        <dbReference type="EMBL" id="CKR43306.1"/>
    </source>
</evidence>
<evidence type="ECO:0000313" key="5">
    <source>
        <dbReference type="Proteomes" id="UP000048948"/>
    </source>
</evidence>
<organism evidence="2 6">
    <name type="scientific">Mycobacterium tuberculosis</name>
    <dbReference type="NCBI Taxonomy" id="1773"/>
    <lineage>
        <taxon>Bacteria</taxon>
        <taxon>Bacillati</taxon>
        <taxon>Actinomycetota</taxon>
        <taxon>Actinomycetes</taxon>
        <taxon>Mycobacteriales</taxon>
        <taxon>Mycobacteriaceae</taxon>
        <taxon>Mycobacterium</taxon>
        <taxon>Mycobacterium tuberculosis complex</taxon>
    </lineage>
</organism>
<feature type="compositionally biased region" description="Polar residues" evidence="1">
    <location>
        <begin position="116"/>
        <end position="125"/>
    </location>
</feature>
<dbReference type="EMBL" id="CNGE01001499">
    <property type="protein sequence ID" value="CKU21720.1"/>
    <property type="molecule type" value="Genomic_DNA"/>
</dbReference>
<feature type="compositionally biased region" description="Polar residues" evidence="1">
    <location>
        <begin position="37"/>
        <end position="53"/>
    </location>
</feature>
<dbReference type="Proteomes" id="UP000049023">
    <property type="component" value="Unassembled WGS sequence"/>
</dbReference>
<gene>
    <name evidence="3" type="ORF">ERS027646_04597</name>
    <name evidence="2" type="ORF">ERS027661_01300</name>
    <name evidence="4" type="ORF">ERS094118_04114</name>
</gene>
<reference evidence="4 7" key="1">
    <citation type="submission" date="2015-03" db="EMBL/GenBank/DDBJ databases">
        <authorList>
            <consortium name="Pathogen Informatics"/>
            <person name="Murphy D."/>
        </authorList>
    </citation>
    <scope>NUCLEOTIDE SEQUENCE [LARGE SCALE GENOMIC DNA]</scope>
    <source>
        <strain evidence="4 7">0268S</strain>
    </source>
</reference>
<dbReference type="AlphaFoldDB" id="A0A0T9ZNC9"/>
<dbReference type="Proteomes" id="UP000050139">
    <property type="component" value="Unassembled WGS sequence"/>
</dbReference>
<evidence type="ECO:0000256" key="1">
    <source>
        <dbReference type="SAM" id="MobiDB-lite"/>
    </source>
</evidence>
<dbReference type="EMBL" id="COPH01000064">
    <property type="protein sequence ID" value="CLX15376.1"/>
    <property type="molecule type" value="Genomic_DNA"/>
</dbReference>
<accession>A0A0T9ZNC9</accession>
<sequence length="141" mass="13767">MAADAGDQITSNSRSGPEPDTAASSCRSVTGRATIEATDNTGRPSPSANSTDTADGPAGAIRARTAEAPVACNDTPCQANGNASSSGSPAITTACKTASNKAGCTPNPPTPPAASGSLTSANISSPRAHIAVSPRNAGPYR</sequence>
<evidence type="ECO:0000313" key="3">
    <source>
        <dbReference type="EMBL" id="CKU21720.1"/>
    </source>
</evidence>
<evidence type="ECO:0000313" key="4">
    <source>
        <dbReference type="EMBL" id="CLX15376.1"/>
    </source>
</evidence>
<protein>
    <submittedName>
        <fullName evidence="2">Uncharacterized protein</fullName>
    </submittedName>
</protein>
<dbReference type="Proteomes" id="UP000048948">
    <property type="component" value="Unassembled WGS sequence"/>
</dbReference>
<proteinExistence type="predicted"/>
<name>A0A0T9ZNC9_MYCTX</name>
<feature type="compositionally biased region" description="Polar residues" evidence="1">
    <location>
        <begin position="89"/>
        <end position="102"/>
    </location>
</feature>